<dbReference type="AlphaFoldDB" id="A0A1Y0ETX7"/>
<dbReference type="Pfam" id="PF03466">
    <property type="entry name" value="LysR_substrate"/>
    <property type="match status" value="1"/>
</dbReference>
<accession>A0A1Y0ETX7</accession>
<dbReference type="InterPro" id="IPR036390">
    <property type="entry name" value="WH_DNA-bd_sf"/>
</dbReference>
<dbReference type="KEGG" id="cser:CCO03_11965"/>
<dbReference type="InterPro" id="IPR036388">
    <property type="entry name" value="WH-like_DNA-bd_sf"/>
</dbReference>
<dbReference type="GO" id="GO:0003700">
    <property type="term" value="F:DNA-binding transcription factor activity"/>
    <property type="evidence" value="ECO:0007669"/>
    <property type="project" value="InterPro"/>
</dbReference>
<gene>
    <name evidence="6" type="ORF">CCO03_11965</name>
</gene>
<dbReference type="InterPro" id="IPR000847">
    <property type="entry name" value="LysR_HTH_N"/>
</dbReference>
<sequence length="301" mass="32992">MDWNDLRVFLAVARSGTLQTAARQLAVDHTTVSRRIKALEASLGATLFVRAQGGHELTAAGLDLLPRAEAMEKAAHAALQSANRNAAPPERGELAGVVRVGATEGFGAAILAGALARLGQAHPRLTLDLLAVPRALHLSKREADVVISLERPLRGPYVVTKLCDYTLHLYASRRYLAQHGPIATRDDLAGHAYIGYVDDLLYSNELHFLDELYRPESFALRSTSVTAQLQAALAGCGIAILPGFLAREHGELVRILPELANFQRRFWMSMPTENKAVPRVTAVWQYLKREVALRMPEPQAR</sequence>
<keyword evidence="7" id="KW-1185">Reference proteome</keyword>
<dbReference type="Proteomes" id="UP000196138">
    <property type="component" value="Chromosome"/>
</dbReference>
<evidence type="ECO:0000256" key="1">
    <source>
        <dbReference type="ARBA" id="ARBA00009437"/>
    </source>
</evidence>
<feature type="domain" description="HTH lysR-type" evidence="5">
    <location>
        <begin position="1"/>
        <end position="58"/>
    </location>
</feature>
<evidence type="ECO:0000313" key="6">
    <source>
        <dbReference type="EMBL" id="ARU06819.1"/>
    </source>
</evidence>
<keyword evidence="2" id="KW-0805">Transcription regulation</keyword>
<organism evidence="6 7">
    <name type="scientific">Comamonas serinivorans</name>
    <dbReference type="NCBI Taxonomy" id="1082851"/>
    <lineage>
        <taxon>Bacteria</taxon>
        <taxon>Pseudomonadati</taxon>
        <taxon>Pseudomonadota</taxon>
        <taxon>Betaproteobacteria</taxon>
        <taxon>Burkholderiales</taxon>
        <taxon>Comamonadaceae</taxon>
        <taxon>Comamonas</taxon>
    </lineage>
</organism>
<dbReference type="PANTHER" id="PTHR30579:SF3">
    <property type="entry name" value="TRANSCRIPTIONAL REGULATORY PROTEIN"/>
    <property type="match status" value="1"/>
</dbReference>
<evidence type="ECO:0000256" key="2">
    <source>
        <dbReference type="ARBA" id="ARBA00023015"/>
    </source>
</evidence>
<dbReference type="Pfam" id="PF00126">
    <property type="entry name" value="HTH_1"/>
    <property type="match status" value="1"/>
</dbReference>
<keyword evidence="4" id="KW-0804">Transcription</keyword>
<dbReference type="SUPFAM" id="SSF53850">
    <property type="entry name" value="Periplasmic binding protein-like II"/>
    <property type="match status" value="1"/>
</dbReference>
<dbReference type="PANTHER" id="PTHR30579">
    <property type="entry name" value="TRANSCRIPTIONAL REGULATOR"/>
    <property type="match status" value="1"/>
</dbReference>
<evidence type="ECO:0000313" key="7">
    <source>
        <dbReference type="Proteomes" id="UP000196138"/>
    </source>
</evidence>
<reference evidence="6 7" key="1">
    <citation type="submission" date="2017-05" db="EMBL/GenBank/DDBJ databases">
        <authorList>
            <person name="Song R."/>
            <person name="Chenine A.L."/>
            <person name="Ruprecht R.M."/>
        </authorList>
    </citation>
    <scope>NUCLEOTIDE SEQUENCE [LARGE SCALE GENOMIC DNA]</scope>
    <source>
        <strain evidence="6 7">DSM 26136</strain>
    </source>
</reference>
<dbReference type="PROSITE" id="PS50931">
    <property type="entry name" value="HTH_LYSR"/>
    <property type="match status" value="1"/>
</dbReference>
<dbReference type="Gene3D" id="3.40.190.290">
    <property type="match status" value="1"/>
</dbReference>
<dbReference type="OrthoDB" id="570111at2"/>
<protein>
    <submittedName>
        <fullName evidence="6">LysR family transcriptional regulator</fullName>
    </submittedName>
</protein>
<keyword evidence="3" id="KW-0238">DNA-binding</keyword>
<proteinExistence type="inferred from homology"/>
<dbReference type="RefSeq" id="WP_087284615.1">
    <property type="nucleotide sequence ID" value="NZ_CP021455.1"/>
</dbReference>
<evidence type="ECO:0000259" key="5">
    <source>
        <dbReference type="PROSITE" id="PS50931"/>
    </source>
</evidence>
<dbReference type="EMBL" id="CP021455">
    <property type="protein sequence ID" value="ARU06819.1"/>
    <property type="molecule type" value="Genomic_DNA"/>
</dbReference>
<dbReference type="SUPFAM" id="SSF46785">
    <property type="entry name" value="Winged helix' DNA-binding domain"/>
    <property type="match status" value="1"/>
</dbReference>
<comment type="similarity">
    <text evidence="1">Belongs to the LysR transcriptional regulatory family.</text>
</comment>
<dbReference type="Gene3D" id="1.10.10.10">
    <property type="entry name" value="Winged helix-like DNA-binding domain superfamily/Winged helix DNA-binding domain"/>
    <property type="match status" value="1"/>
</dbReference>
<name>A0A1Y0ETX7_9BURK</name>
<dbReference type="GO" id="GO:0003677">
    <property type="term" value="F:DNA binding"/>
    <property type="evidence" value="ECO:0007669"/>
    <property type="project" value="UniProtKB-KW"/>
</dbReference>
<dbReference type="InterPro" id="IPR005119">
    <property type="entry name" value="LysR_subst-bd"/>
</dbReference>
<evidence type="ECO:0000256" key="4">
    <source>
        <dbReference type="ARBA" id="ARBA00023163"/>
    </source>
</evidence>
<dbReference type="InterPro" id="IPR050176">
    <property type="entry name" value="LTTR"/>
</dbReference>
<evidence type="ECO:0000256" key="3">
    <source>
        <dbReference type="ARBA" id="ARBA00023125"/>
    </source>
</evidence>